<dbReference type="InterPro" id="IPR003719">
    <property type="entry name" value="Phenazine_PhzF-like"/>
</dbReference>
<keyword evidence="5" id="KW-1185">Reference proteome</keyword>
<proteinExistence type="inferred from homology"/>
<keyword evidence="2" id="KW-0413">Isomerase</keyword>
<reference evidence="4" key="1">
    <citation type="submission" date="2020-12" db="EMBL/GenBank/DDBJ databases">
        <authorList>
            <person name="Iha C."/>
        </authorList>
    </citation>
    <scope>NUCLEOTIDE SEQUENCE</scope>
</reference>
<dbReference type="OrthoDB" id="75169at2759"/>
<comment type="caution">
    <text evidence="4">The sequence shown here is derived from an EMBL/GenBank/DDBJ whole genome shotgun (WGS) entry which is preliminary data.</text>
</comment>
<dbReference type="GO" id="GO:0005737">
    <property type="term" value="C:cytoplasm"/>
    <property type="evidence" value="ECO:0007669"/>
    <property type="project" value="TreeGrafter"/>
</dbReference>
<dbReference type="PANTHER" id="PTHR13774">
    <property type="entry name" value="PHENAZINE BIOSYNTHESIS PROTEIN"/>
    <property type="match status" value="1"/>
</dbReference>
<gene>
    <name evidence="4" type="ORF">OSTQU699_LOCUS4347</name>
</gene>
<sequence length="288" mass="30548">MGSAAPGPGSRAPIPIYHVDAFAEKPFEGNPAAVCPLDGAWLPDATLQGVAAENNLAETAFIKACDDFEGSGAYEIRWFTPTVEVDLCGHATLASAHVLFEHTRCPRALAAGQVAFRSRSGELSVRREGQMLWLDFPALGFEETEAPAGLREALGLRPDQGEVFRSQYDVVVALAGEEDVRALAPDMRALSACLSSAGARGAIATAAASGDLDFLSRFFAPNSGIDEDPVTGSAHCVLIPFWAARLGKKSMRARQISRRGGDVACELGEGRVNIGGRARTFVSGQMWL</sequence>
<dbReference type="Gene3D" id="3.10.310.10">
    <property type="entry name" value="Diaminopimelate Epimerase, Chain A, domain 1"/>
    <property type="match status" value="2"/>
</dbReference>
<dbReference type="Proteomes" id="UP000708148">
    <property type="component" value="Unassembled WGS sequence"/>
</dbReference>
<organism evidence="4 5">
    <name type="scientific">Ostreobium quekettii</name>
    <dbReference type="NCBI Taxonomy" id="121088"/>
    <lineage>
        <taxon>Eukaryota</taxon>
        <taxon>Viridiplantae</taxon>
        <taxon>Chlorophyta</taxon>
        <taxon>core chlorophytes</taxon>
        <taxon>Ulvophyceae</taxon>
        <taxon>TCBD clade</taxon>
        <taxon>Bryopsidales</taxon>
        <taxon>Ostreobineae</taxon>
        <taxon>Ostreobiaceae</taxon>
        <taxon>Ostreobium</taxon>
    </lineage>
</organism>
<evidence type="ECO:0000313" key="4">
    <source>
        <dbReference type="EMBL" id="CAD7698989.1"/>
    </source>
</evidence>
<evidence type="ECO:0000256" key="3">
    <source>
        <dbReference type="PIRSR" id="PIRSR016184-1"/>
    </source>
</evidence>
<feature type="active site" evidence="3">
    <location>
        <position position="58"/>
    </location>
</feature>
<accession>A0A8S1IVA4</accession>
<evidence type="ECO:0000256" key="2">
    <source>
        <dbReference type="ARBA" id="ARBA00023235"/>
    </source>
</evidence>
<dbReference type="Pfam" id="PF02567">
    <property type="entry name" value="PhzC-PhzF"/>
    <property type="match status" value="1"/>
</dbReference>
<dbReference type="PIRSF" id="PIRSF016184">
    <property type="entry name" value="PhzC_PhzF"/>
    <property type="match status" value="1"/>
</dbReference>
<dbReference type="GO" id="GO:0016853">
    <property type="term" value="F:isomerase activity"/>
    <property type="evidence" value="ECO:0007669"/>
    <property type="project" value="UniProtKB-KW"/>
</dbReference>
<protein>
    <submittedName>
        <fullName evidence="4">Uncharacterized protein</fullName>
    </submittedName>
</protein>
<name>A0A8S1IVA4_9CHLO</name>
<evidence type="ECO:0000256" key="1">
    <source>
        <dbReference type="ARBA" id="ARBA00008270"/>
    </source>
</evidence>
<dbReference type="EMBL" id="CAJHUC010000932">
    <property type="protein sequence ID" value="CAD7698989.1"/>
    <property type="molecule type" value="Genomic_DNA"/>
</dbReference>
<dbReference type="SUPFAM" id="SSF54506">
    <property type="entry name" value="Diaminopimelate epimerase-like"/>
    <property type="match status" value="1"/>
</dbReference>
<dbReference type="PANTHER" id="PTHR13774:SF17">
    <property type="entry name" value="PHENAZINE BIOSYNTHESIS-LIKE DOMAIN-CONTAINING PROTEIN"/>
    <property type="match status" value="1"/>
</dbReference>
<comment type="similarity">
    <text evidence="1">Belongs to the PhzF family.</text>
</comment>
<dbReference type="NCBIfam" id="TIGR00654">
    <property type="entry name" value="PhzF_family"/>
    <property type="match status" value="1"/>
</dbReference>
<dbReference type="AlphaFoldDB" id="A0A8S1IVA4"/>
<evidence type="ECO:0000313" key="5">
    <source>
        <dbReference type="Proteomes" id="UP000708148"/>
    </source>
</evidence>